<accession>A0A968GA28</accession>
<dbReference type="Pfam" id="PF01694">
    <property type="entry name" value="Rhomboid"/>
    <property type="match status" value="1"/>
</dbReference>
<feature type="domain" description="Peptidase S54 rhomboid" evidence="6">
    <location>
        <begin position="52"/>
        <end position="181"/>
    </location>
</feature>
<feature type="transmembrane region" description="Helical" evidence="5">
    <location>
        <begin position="163"/>
        <end position="181"/>
    </location>
</feature>
<gene>
    <name evidence="7" type="ORF">HCT14_04075</name>
</gene>
<evidence type="ECO:0000313" key="7">
    <source>
        <dbReference type="EMBL" id="NIZ40687.1"/>
    </source>
</evidence>
<evidence type="ECO:0000256" key="1">
    <source>
        <dbReference type="ARBA" id="ARBA00004141"/>
    </source>
</evidence>
<dbReference type="SUPFAM" id="SSF144091">
    <property type="entry name" value="Rhomboid-like"/>
    <property type="match status" value="1"/>
</dbReference>
<dbReference type="Gene3D" id="1.20.1540.10">
    <property type="entry name" value="Rhomboid-like"/>
    <property type="match status" value="1"/>
</dbReference>
<dbReference type="RefSeq" id="WP_167700271.1">
    <property type="nucleotide sequence ID" value="NZ_CP118174.1"/>
</dbReference>
<comment type="subcellular location">
    <subcellularLocation>
        <location evidence="1">Membrane</location>
        <topology evidence="1">Multi-pass membrane protein</topology>
    </subcellularLocation>
</comment>
<dbReference type="PANTHER" id="PTHR43066">
    <property type="entry name" value="RHOMBOID-RELATED PROTEIN"/>
    <property type="match status" value="1"/>
</dbReference>
<keyword evidence="2 5" id="KW-0812">Transmembrane</keyword>
<feature type="transmembrane region" description="Helical" evidence="5">
    <location>
        <begin position="90"/>
        <end position="109"/>
    </location>
</feature>
<organism evidence="7 8">
    <name type="scientific">Entomospira entomophila</name>
    <dbReference type="NCBI Taxonomy" id="2719988"/>
    <lineage>
        <taxon>Bacteria</taxon>
        <taxon>Pseudomonadati</taxon>
        <taxon>Spirochaetota</taxon>
        <taxon>Spirochaetia</taxon>
        <taxon>Spirochaetales</taxon>
        <taxon>Spirochaetaceae</taxon>
        <taxon>Entomospira</taxon>
    </lineage>
</organism>
<dbReference type="Proteomes" id="UP000711995">
    <property type="component" value="Unassembled WGS sequence"/>
</dbReference>
<evidence type="ECO:0000259" key="6">
    <source>
        <dbReference type="Pfam" id="PF01694"/>
    </source>
</evidence>
<name>A0A968GA28_9SPIO</name>
<protein>
    <submittedName>
        <fullName evidence="7">Rhomboid family intramembrane serine protease</fullName>
    </submittedName>
</protein>
<keyword evidence="7" id="KW-0378">Hydrolase</keyword>
<evidence type="ECO:0000313" key="8">
    <source>
        <dbReference type="Proteomes" id="UP000711995"/>
    </source>
</evidence>
<keyword evidence="7" id="KW-0645">Protease</keyword>
<keyword evidence="4 5" id="KW-0472">Membrane</keyword>
<dbReference type="GO" id="GO:0016020">
    <property type="term" value="C:membrane"/>
    <property type="evidence" value="ECO:0007669"/>
    <property type="project" value="UniProtKB-SubCell"/>
</dbReference>
<dbReference type="InterPro" id="IPR022764">
    <property type="entry name" value="Peptidase_S54_rhomboid_dom"/>
</dbReference>
<dbReference type="GO" id="GO:0004252">
    <property type="term" value="F:serine-type endopeptidase activity"/>
    <property type="evidence" value="ECO:0007669"/>
    <property type="project" value="InterPro"/>
</dbReference>
<dbReference type="InterPro" id="IPR035952">
    <property type="entry name" value="Rhomboid-like_sf"/>
</dbReference>
<evidence type="ECO:0000256" key="3">
    <source>
        <dbReference type="ARBA" id="ARBA00022989"/>
    </source>
</evidence>
<sequence>MRISYNAPVTLTFALFSMLVLLADLYLAPNLIQNLFTVDGKLTFDPQNYAAYVRLVTYIFGHADLQHLLNNMMFFLLLGPALEERYSSGSVALMIFATALLTGLINAFVFSSGLLGASGIVFMMIVLTSFANVKRGQLPLSFLLVATLYIWKELSQAGSGSGISHFGHLMGGIMGAVFGFLENSISKKPSTT</sequence>
<evidence type="ECO:0000256" key="5">
    <source>
        <dbReference type="SAM" id="Phobius"/>
    </source>
</evidence>
<reference evidence="7 8" key="1">
    <citation type="submission" date="2020-03" db="EMBL/GenBank/DDBJ databases">
        <title>Spirochaetal bacteria isolated from arthropods constitute a novel genus Entomospira genus novum within the order Spirochaetales.</title>
        <authorList>
            <person name="Grana-Miraglia L."/>
            <person name="Sikutova S."/>
            <person name="Fingerle V."/>
            <person name="Sing A."/>
            <person name="Castillo-Ramirez S."/>
            <person name="Margos G."/>
            <person name="Rudolf I."/>
        </authorList>
    </citation>
    <scope>NUCLEOTIDE SEQUENCE [LARGE SCALE GENOMIC DNA]</scope>
    <source>
        <strain evidence="7 8">BR193</strain>
    </source>
</reference>
<dbReference type="AlphaFoldDB" id="A0A968GA28"/>
<evidence type="ECO:0000256" key="2">
    <source>
        <dbReference type="ARBA" id="ARBA00022692"/>
    </source>
</evidence>
<dbReference type="GO" id="GO:0006508">
    <property type="term" value="P:proteolysis"/>
    <property type="evidence" value="ECO:0007669"/>
    <property type="project" value="UniProtKB-KW"/>
</dbReference>
<proteinExistence type="predicted"/>
<feature type="transmembrane region" description="Helical" evidence="5">
    <location>
        <begin position="115"/>
        <end position="133"/>
    </location>
</feature>
<evidence type="ECO:0000256" key="4">
    <source>
        <dbReference type="ARBA" id="ARBA00023136"/>
    </source>
</evidence>
<keyword evidence="8" id="KW-1185">Reference proteome</keyword>
<dbReference type="EMBL" id="JAATLJ010000001">
    <property type="protein sequence ID" value="NIZ40687.1"/>
    <property type="molecule type" value="Genomic_DNA"/>
</dbReference>
<comment type="caution">
    <text evidence="7">The sequence shown here is derived from an EMBL/GenBank/DDBJ whole genome shotgun (WGS) entry which is preliminary data.</text>
</comment>
<keyword evidence="3 5" id="KW-1133">Transmembrane helix</keyword>